<protein>
    <submittedName>
        <fullName evidence="1">Uncharacterized protein</fullName>
    </submittedName>
</protein>
<sequence length="110" mass="12840">MYDGVYSAFQIEDYKHFIRFRIDKKTRELHGHVIAEASVPKVWELDPKHVAEYYNGGGELAPHLRCTPSKWRPAESQRSKKEGNRKIHLLETFVVRPHRMPPPDNACQSN</sequence>
<organism evidence="1 2">
    <name type="scientific">Strigomonas culicis</name>
    <dbReference type="NCBI Taxonomy" id="28005"/>
    <lineage>
        <taxon>Eukaryota</taxon>
        <taxon>Discoba</taxon>
        <taxon>Euglenozoa</taxon>
        <taxon>Kinetoplastea</taxon>
        <taxon>Metakinetoplastina</taxon>
        <taxon>Trypanosomatida</taxon>
        <taxon>Trypanosomatidae</taxon>
        <taxon>Strigomonadinae</taxon>
        <taxon>Strigomonas</taxon>
    </lineage>
</organism>
<dbReference type="OrthoDB" id="1883418at2759"/>
<dbReference type="PANTHER" id="PTHR34211">
    <property type="entry name" value="CALCINEURIN-LIKE METALLO-PHOSPHOESTERASE SUPERFAMILY PROTEIN"/>
    <property type="match status" value="1"/>
</dbReference>
<comment type="caution">
    <text evidence="1">The sequence shown here is derived from an EMBL/GenBank/DDBJ whole genome shotgun (WGS) entry which is preliminary data.</text>
</comment>
<gene>
    <name evidence="1" type="ORF">STCU_11992</name>
</gene>
<keyword evidence="2" id="KW-1185">Reference proteome</keyword>
<proteinExistence type="predicted"/>
<evidence type="ECO:0000313" key="2">
    <source>
        <dbReference type="Proteomes" id="UP000015354"/>
    </source>
</evidence>
<name>S9TBU3_9TRYP</name>
<dbReference type="AlphaFoldDB" id="S9TBU3"/>
<accession>S9TBU3</accession>
<dbReference type="EMBL" id="ATMH01012043">
    <property type="protein sequence ID" value="EPY15482.1"/>
    <property type="molecule type" value="Genomic_DNA"/>
</dbReference>
<reference evidence="1 2" key="1">
    <citation type="journal article" date="2013" name="PLoS ONE">
        <title>Predicting the Proteins of Angomonas deanei, Strigomonas culicis and Their Respective Endosymbionts Reveals New Aspects of the Trypanosomatidae Family.</title>
        <authorList>
            <person name="Motta M.C."/>
            <person name="Martins A.C."/>
            <person name="de Souza S.S."/>
            <person name="Catta-Preta C.M."/>
            <person name="Silva R."/>
            <person name="Klein C.C."/>
            <person name="de Almeida L.G."/>
            <person name="de Lima Cunha O."/>
            <person name="Ciapina L.P."/>
            <person name="Brocchi M."/>
            <person name="Colabardini A.C."/>
            <person name="de Araujo Lima B."/>
            <person name="Machado C.R."/>
            <person name="de Almeida Soares C.M."/>
            <person name="Probst C.M."/>
            <person name="de Menezes C.B."/>
            <person name="Thompson C.E."/>
            <person name="Bartholomeu D.C."/>
            <person name="Gradia D.F."/>
            <person name="Pavoni D.P."/>
            <person name="Grisard E.C."/>
            <person name="Fantinatti-Garboggini F."/>
            <person name="Marchini F.K."/>
            <person name="Rodrigues-Luiz G.F."/>
            <person name="Wagner G."/>
            <person name="Goldman G.H."/>
            <person name="Fietto J.L."/>
            <person name="Elias M.C."/>
            <person name="Goldman M.H."/>
            <person name="Sagot M.F."/>
            <person name="Pereira M."/>
            <person name="Stoco P.H."/>
            <person name="de Mendonca-Neto R.P."/>
            <person name="Teixeira S.M."/>
            <person name="Maciel T.E."/>
            <person name="de Oliveira Mendes T.A."/>
            <person name="Urmenyi T.P."/>
            <person name="de Souza W."/>
            <person name="Schenkman S."/>
            <person name="de Vasconcelos A.T."/>
        </authorList>
    </citation>
    <scope>NUCLEOTIDE SEQUENCE [LARGE SCALE GENOMIC DNA]</scope>
</reference>
<dbReference type="PANTHER" id="PTHR34211:SF3">
    <property type="entry name" value="CALCINEURIN-LIKE METALLO-PHOSPHOESTERASE SUPERFAMILY PROTEIN"/>
    <property type="match status" value="1"/>
</dbReference>
<dbReference type="Proteomes" id="UP000015354">
    <property type="component" value="Unassembled WGS sequence"/>
</dbReference>
<evidence type="ECO:0000313" key="1">
    <source>
        <dbReference type="EMBL" id="EPY15482.1"/>
    </source>
</evidence>